<evidence type="ECO:0000313" key="2">
    <source>
        <dbReference type="EMBL" id="KAF3443734.1"/>
    </source>
</evidence>
<dbReference type="AlphaFoldDB" id="A0A8K0ME75"/>
<keyword evidence="3" id="KW-1185">Reference proteome</keyword>
<dbReference type="EMBL" id="VOIH02000006">
    <property type="protein sequence ID" value="KAF3443734.1"/>
    <property type="molecule type" value="Genomic_DNA"/>
</dbReference>
<accession>A0A8K0ME75</accession>
<name>A0A8K0ME75_9ROSA</name>
<dbReference type="PROSITE" id="PS51257">
    <property type="entry name" value="PROKAR_LIPOPROTEIN"/>
    <property type="match status" value="1"/>
</dbReference>
<dbReference type="Proteomes" id="UP000796880">
    <property type="component" value="Unassembled WGS sequence"/>
</dbReference>
<protein>
    <submittedName>
        <fullName evidence="2">Uncharacterized protein</fullName>
    </submittedName>
</protein>
<evidence type="ECO:0000256" key="1">
    <source>
        <dbReference type="SAM" id="Phobius"/>
    </source>
</evidence>
<keyword evidence="1" id="KW-0812">Transmembrane</keyword>
<dbReference type="PANTHER" id="PTHR10811">
    <property type="entry name" value="FRINGE-RELATED"/>
    <property type="match status" value="1"/>
</dbReference>
<evidence type="ECO:0000313" key="3">
    <source>
        <dbReference type="Proteomes" id="UP000796880"/>
    </source>
</evidence>
<keyword evidence="1" id="KW-0472">Membrane</keyword>
<gene>
    <name evidence="2" type="ORF">FNV43_RR13424</name>
</gene>
<dbReference type="OrthoDB" id="421979at2759"/>
<comment type="caution">
    <text evidence="2">The sequence shown here is derived from an EMBL/GenBank/DDBJ whole genome shotgun (WGS) entry which is preliminary data.</text>
</comment>
<dbReference type="Pfam" id="PF04646">
    <property type="entry name" value="DUF604"/>
    <property type="match status" value="1"/>
</dbReference>
<reference evidence="2" key="1">
    <citation type="submission" date="2020-03" db="EMBL/GenBank/DDBJ databases">
        <title>A high-quality chromosome-level genome assembly of a woody plant with both climbing and erect habits, Rhamnella rubrinervis.</title>
        <authorList>
            <person name="Lu Z."/>
            <person name="Yang Y."/>
            <person name="Zhu X."/>
            <person name="Sun Y."/>
        </authorList>
    </citation>
    <scope>NUCLEOTIDE SEQUENCE</scope>
    <source>
        <strain evidence="2">BYM</strain>
        <tissue evidence="2">Leaf</tissue>
    </source>
</reference>
<keyword evidence="1" id="KW-1133">Transmembrane helix</keyword>
<feature type="transmembrane region" description="Helical" evidence="1">
    <location>
        <begin position="20"/>
        <end position="39"/>
    </location>
</feature>
<dbReference type="FunFam" id="3.90.550.50:FF:000006">
    <property type="entry name" value="Fringe-related protein-like"/>
    <property type="match status" value="1"/>
</dbReference>
<dbReference type="InterPro" id="IPR006740">
    <property type="entry name" value="DUF604"/>
</dbReference>
<organism evidence="2 3">
    <name type="scientific">Rhamnella rubrinervis</name>
    <dbReference type="NCBI Taxonomy" id="2594499"/>
    <lineage>
        <taxon>Eukaryota</taxon>
        <taxon>Viridiplantae</taxon>
        <taxon>Streptophyta</taxon>
        <taxon>Embryophyta</taxon>
        <taxon>Tracheophyta</taxon>
        <taxon>Spermatophyta</taxon>
        <taxon>Magnoliopsida</taxon>
        <taxon>eudicotyledons</taxon>
        <taxon>Gunneridae</taxon>
        <taxon>Pentapetalae</taxon>
        <taxon>rosids</taxon>
        <taxon>fabids</taxon>
        <taxon>Rosales</taxon>
        <taxon>Rhamnaceae</taxon>
        <taxon>rhamnoid group</taxon>
        <taxon>Rhamneae</taxon>
        <taxon>Rhamnella</taxon>
    </lineage>
</organism>
<proteinExistence type="predicted"/>
<dbReference type="Gene3D" id="3.90.550.50">
    <property type="match status" value="1"/>
</dbReference>
<sequence>MQFVRLLFKTQQSYSRLISLVLISSSACIIYLLVSMFFVRSPSLVHTYTSVQDVYSPTSLQHLVFGIASNKKSWPKRKEYVKLWWKSHQMRGCAFLEESLPPEQQEAANDTSLPPVCISGDTSRFRYTYRGGLPSAIRVARVVAETVQLNHSNVRWYVFGDDDTVFFPENLVKTLSKYDNELWYYIGANSEIYEQNRVFGFGMAFGGAGFAISSPLAKLLAKVFDSCIERYPHLYGSDSRISSCLAELGVGLTHEPGFHQVDVRGNTFGLFASHPVTPLVSLHHFDHTDPIFPNMTTSKALQHFFQAVEVDSQRILQQTVCYDRWFSWTISVSWGYAVQIFPNHVLLPDVLPVPETFRQWKRGNFLSGVYTFNTRQVHPDPCRRPTVFFFSNVSVSASARDGIQTVYRKSFDNCTYDIASPKKLKEVRVLSHRLELDLKQVTELK</sequence>